<keyword evidence="2" id="KW-1185">Reference proteome</keyword>
<evidence type="ECO:0000313" key="2">
    <source>
        <dbReference type="Proteomes" id="UP000887116"/>
    </source>
</evidence>
<protein>
    <submittedName>
        <fullName evidence="1">Uncharacterized protein</fullName>
    </submittedName>
</protein>
<name>A0A8X6GWW3_TRICU</name>
<organism evidence="1 2">
    <name type="scientific">Trichonephila clavata</name>
    <name type="common">Joro spider</name>
    <name type="synonym">Nephila clavata</name>
    <dbReference type="NCBI Taxonomy" id="2740835"/>
    <lineage>
        <taxon>Eukaryota</taxon>
        <taxon>Metazoa</taxon>
        <taxon>Ecdysozoa</taxon>
        <taxon>Arthropoda</taxon>
        <taxon>Chelicerata</taxon>
        <taxon>Arachnida</taxon>
        <taxon>Araneae</taxon>
        <taxon>Araneomorphae</taxon>
        <taxon>Entelegynae</taxon>
        <taxon>Araneoidea</taxon>
        <taxon>Nephilidae</taxon>
        <taxon>Trichonephila</taxon>
    </lineage>
</organism>
<dbReference type="EMBL" id="BMAO01016717">
    <property type="protein sequence ID" value="GFR10655.1"/>
    <property type="molecule type" value="Genomic_DNA"/>
</dbReference>
<gene>
    <name evidence="1" type="ORF">TNCT_333381</name>
</gene>
<dbReference type="OrthoDB" id="10582013at2759"/>
<comment type="caution">
    <text evidence="1">The sequence shown here is derived from an EMBL/GenBank/DDBJ whole genome shotgun (WGS) entry which is preliminary data.</text>
</comment>
<accession>A0A8X6GWW3</accession>
<proteinExistence type="predicted"/>
<evidence type="ECO:0000313" key="1">
    <source>
        <dbReference type="EMBL" id="GFR10655.1"/>
    </source>
</evidence>
<sequence length="93" mass="10932">MHLLQNSETDDSLRTSSPHLIIIRSKFHFHCLPCFYRTLGVSFPTNVGEEERNWARNIDVPPFKCFSTWFQVGSRLPPVNEWVDTMEWGPFAY</sequence>
<dbReference type="AlphaFoldDB" id="A0A8X6GWW3"/>
<reference evidence="1" key="1">
    <citation type="submission" date="2020-07" db="EMBL/GenBank/DDBJ databases">
        <title>Multicomponent nature underlies the extraordinary mechanical properties of spider dragline silk.</title>
        <authorList>
            <person name="Kono N."/>
            <person name="Nakamura H."/>
            <person name="Mori M."/>
            <person name="Yoshida Y."/>
            <person name="Ohtoshi R."/>
            <person name="Malay A.D."/>
            <person name="Moran D.A.P."/>
            <person name="Tomita M."/>
            <person name="Numata K."/>
            <person name="Arakawa K."/>
        </authorList>
    </citation>
    <scope>NUCLEOTIDE SEQUENCE</scope>
</reference>
<dbReference type="Proteomes" id="UP000887116">
    <property type="component" value="Unassembled WGS sequence"/>
</dbReference>